<keyword evidence="2" id="KW-0969">Cilium</keyword>
<evidence type="ECO:0000313" key="3">
    <source>
        <dbReference type="Proteomes" id="UP000198618"/>
    </source>
</evidence>
<evidence type="ECO:0000313" key="2">
    <source>
        <dbReference type="EMBL" id="SET09633.1"/>
    </source>
</evidence>
<dbReference type="AlphaFoldDB" id="A0A1I0BSL7"/>
<protein>
    <submittedName>
        <fullName evidence="2">Flagellar protein FlaG</fullName>
    </submittedName>
</protein>
<dbReference type="Gene3D" id="3.30.160.170">
    <property type="entry name" value="FlaG-like"/>
    <property type="match status" value="1"/>
</dbReference>
<dbReference type="NCBIfam" id="NF005834">
    <property type="entry name" value="PRK07738.1"/>
    <property type="match status" value="1"/>
</dbReference>
<dbReference type="PANTHER" id="PTHR37166:SF1">
    <property type="entry name" value="PROTEIN FLAG"/>
    <property type="match status" value="1"/>
</dbReference>
<dbReference type="InterPro" id="IPR035924">
    <property type="entry name" value="FlaG-like_sf"/>
</dbReference>
<feature type="compositionally biased region" description="Polar residues" evidence="1">
    <location>
        <begin position="1"/>
        <end position="17"/>
    </location>
</feature>
<reference evidence="2 3" key="1">
    <citation type="submission" date="2016-10" db="EMBL/GenBank/DDBJ databases">
        <authorList>
            <person name="de Groot N.N."/>
        </authorList>
    </citation>
    <scope>NUCLEOTIDE SEQUENCE [LARGE SCALE GENOMIC DNA]</scope>
    <source>
        <strain evidence="2 3">IBRC-M 10780</strain>
    </source>
</reference>
<name>A0A1I0BSL7_9BACI</name>
<evidence type="ECO:0000256" key="1">
    <source>
        <dbReference type="SAM" id="MobiDB-lite"/>
    </source>
</evidence>
<dbReference type="PANTHER" id="PTHR37166">
    <property type="entry name" value="PROTEIN FLAG"/>
    <property type="match status" value="1"/>
</dbReference>
<dbReference type="InterPro" id="IPR005186">
    <property type="entry name" value="FlaG"/>
</dbReference>
<dbReference type="Proteomes" id="UP000198618">
    <property type="component" value="Unassembled WGS sequence"/>
</dbReference>
<dbReference type="EMBL" id="FOHE01000005">
    <property type="protein sequence ID" value="SET09633.1"/>
    <property type="molecule type" value="Genomic_DNA"/>
</dbReference>
<keyword evidence="2" id="KW-0282">Flagellum</keyword>
<dbReference type="RefSeq" id="WP_090868445.1">
    <property type="nucleotide sequence ID" value="NZ_FOHE01000005.1"/>
</dbReference>
<organism evidence="2 3">
    <name type="scientific">Oceanobacillus limi</name>
    <dbReference type="NCBI Taxonomy" id="930131"/>
    <lineage>
        <taxon>Bacteria</taxon>
        <taxon>Bacillati</taxon>
        <taxon>Bacillota</taxon>
        <taxon>Bacilli</taxon>
        <taxon>Bacillales</taxon>
        <taxon>Bacillaceae</taxon>
        <taxon>Oceanobacillus</taxon>
    </lineage>
</organism>
<proteinExistence type="predicted"/>
<keyword evidence="2" id="KW-0966">Cell projection</keyword>
<sequence>MRLDSISTASKPLQNSNHNKEIASKSKTVEQERSRQEDLFKDKFNNNTKKIDTVVDKMNEFIEPLQANIKFEYHEKLQEYYVTLIDKNTDEVIKEIPSKKMLDMYAEMAELMGFIIDEKI</sequence>
<dbReference type="STRING" id="930131.SAMN05216389_105148"/>
<accession>A0A1I0BSL7</accession>
<keyword evidence="3" id="KW-1185">Reference proteome</keyword>
<gene>
    <name evidence="2" type="ORF">SAMN05216389_105148</name>
</gene>
<dbReference type="Pfam" id="PF03646">
    <property type="entry name" value="FlaG"/>
    <property type="match status" value="1"/>
</dbReference>
<dbReference type="SUPFAM" id="SSF160214">
    <property type="entry name" value="FlaG-like"/>
    <property type="match status" value="1"/>
</dbReference>
<dbReference type="OrthoDB" id="9799867at2"/>
<feature type="region of interest" description="Disordered" evidence="1">
    <location>
        <begin position="1"/>
        <end position="41"/>
    </location>
</feature>
<feature type="compositionally biased region" description="Basic and acidic residues" evidence="1">
    <location>
        <begin position="18"/>
        <end position="41"/>
    </location>
</feature>